<keyword evidence="4" id="KW-1185">Reference proteome</keyword>
<dbReference type="Pfam" id="PF02120">
    <property type="entry name" value="Flg_hook"/>
    <property type="match status" value="1"/>
</dbReference>
<feature type="compositionally biased region" description="Polar residues" evidence="1">
    <location>
        <begin position="353"/>
        <end position="385"/>
    </location>
</feature>
<reference evidence="3 4" key="1">
    <citation type="submission" date="2023-08" db="EMBL/GenBank/DDBJ databases">
        <authorList>
            <person name="Joshi A."/>
            <person name="Thite S."/>
        </authorList>
    </citation>
    <scope>NUCLEOTIDE SEQUENCE [LARGE SCALE GENOMIC DNA]</scope>
    <source>
        <strain evidence="3 4">AC40</strain>
    </source>
</reference>
<dbReference type="InterPro" id="IPR052563">
    <property type="entry name" value="FliK"/>
</dbReference>
<evidence type="ECO:0000256" key="1">
    <source>
        <dbReference type="SAM" id="MobiDB-lite"/>
    </source>
</evidence>
<feature type="region of interest" description="Disordered" evidence="1">
    <location>
        <begin position="108"/>
        <end position="427"/>
    </location>
</feature>
<dbReference type="PANTHER" id="PTHR37533">
    <property type="entry name" value="FLAGELLAR HOOK-LENGTH CONTROL PROTEIN"/>
    <property type="match status" value="1"/>
</dbReference>
<gene>
    <name evidence="3" type="ORF">Q3O60_15240</name>
</gene>
<dbReference type="CDD" id="cd17470">
    <property type="entry name" value="T3SS_Flik_C"/>
    <property type="match status" value="1"/>
</dbReference>
<dbReference type="RefSeq" id="WP_305894800.1">
    <property type="nucleotide sequence ID" value="NZ_JAUZVZ010000027.1"/>
</dbReference>
<feature type="compositionally biased region" description="Low complexity" evidence="1">
    <location>
        <begin position="574"/>
        <end position="594"/>
    </location>
</feature>
<sequence length="622" mass="65260">MANALQMYLMSGASAALVTERAATGAGADPMGESQAFSDTLSDLNQSISLTERQKAAIHTAMHAAEGGEDVPDADALKAILVDDDSSASEKDSARAWLAIIQYGKETSAELTSGDSKSADSKKSQTSSSIVLTVRDMAGHQIGDDEGDSEEGLLAEETEPSAATKNKAESAGHSSAHIKSGSPSSDAIKLQHSTEQDDETSDELDDESQVSDKAEGSASKTKTGHKSAELPNQPVAAKTAVTTKTEQGNEADETAKADATRLVISGASSSINSSSLDGGDGRLEQIVVQQHGSAAEAKANATETTDPRVSKDSKQQDVLEQRAQAALESNALQDKGHEGLQLEPRLQSAVRAESNSSQQTLASATQARAEQPQASALSAGNSAGQGSADEKGQRQSSSMSQEQWLQAQSAVSKDSETQQNITSQRSFSAAEQQARVAAGLGNVTPQGLDTALSAANSTQATAQFVQSQGGAAQPQSAMTQISEMLRQPMNLLAADATGQLRERLVMMARHSIHSAEIKLDPAELGSMTIRVNMQQDQASVQFLVQQAHAKEVLEQQLPRLRDMLQEQGIQLADGQVEQQGSQQPQDQGQGRGQQTADSGDAQSSVPTSISTVSSDRLVDYYA</sequence>
<keyword evidence="3" id="KW-0969">Cilium</keyword>
<dbReference type="EMBL" id="JAUZVZ010000027">
    <property type="protein sequence ID" value="MDP4537542.1"/>
    <property type="molecule type" value="Genomic_DNA"/>
</dbReference>
<dbReference type="PANTHER" id="PTHR37533:SF2">
    <property type="entry name" value="FLAGELLAR HOOK-LENGTH CONTROL PROTEIN"/>
    <property type="match status" value="1"/>
</dbReference>
<feature type="compositionally biased region" description="Acidic residues" evidence="1">
    <location>
        <begin position="144"/>
        <end position="159"/>
    </location>
</feature>
<feature type="compositionally biased region" description="Polar residues" evidence="1">
    <location>
        <begin position="394"/>
        <end position="427"/>
    </location>
</feature>
<evidence type="ECO:0000259" key="2">
    <source>
        <dbReference type="Pfam" id="PF02120"/>
    </source>
</evidence>
<evidence type="ECO:0000313" key="4">
    <source>
        <dbReference type="Proteomes" id="UP001231616"/>
    </source>
</evidence>
<dbReference type="Gene3D" id="3.30.750.140">
    <property type="match status" value="1"/>
</dbReference>
<comment type="caution">
    <text evidence="3">The sequence shown here is derived from an EMBL/GenBank/DDBJ whole genome shotgun (WGS) entry which is preliminary data.</text>
</comment>
<protein>
    <submittedName>
        <fullName evidence="3">Flagellar hook-length control protein FliK</fullName>
    </submittedName>
</protein>
<dbReference type="Proteomes" id="UP001231616">
    <property type="component" value="Unassembled WGS sequence"/>
</dbReference>
<feature type="compositionally biased region" description="Low complexity" evidence="1">
    <location>
        <begin position="603"/>
        <end position="614"/>
    </location>
</feature>
<organism evidence="3 4">
    <name type="scientific">Alkalimonas collagenimarina</name>
    <dbReference type="NCBI Taxonomy" id="400390"/>
    <lineage>
        <taxon>Bacteria</taxon>
        <taxon>Pseudomonadati</taxon>
        <taxon>Pseudomonadota</taxon>
        <taxon>Gammaproteobacteria</taxon>
        <taxon>Alkalimonas</taxon>
    </lineage>
</organism>
<keyword evidence="3" id="KW-0282">Flagellum</keyword>
<feature type="compositionally biased region" description="Basic and acidic residues" evidence="1">
    <location>
        <begin position="305"/>
        <end position="320"/>
    </location>
</feature>
<feature type="compositionally biased region" description="Low complexity" evidence="1">
    <location>
        <begin position="264"/>
        <end position="277"/>
    </location>
</feature>
<feature type="compositionally biased region" description="Low complexity" evidence="1">
    <location>
        <begin position="294"/>
        <end position="304"/>
    </location>
</feature>
<dbReference type="InterPro" id="IPR038610">
    <property type="entry name" value="FliK-like_C_sf"/>
</dbReference>
<feature type="compositionally biased region" description="Low complexity" evidence="1">
    <location>
        <begin position="235"/>
        <end position="245"/>
    </location>
</feature>
<feature type="domain" description="Flagellar hook-length control protein-like C-terminal" evidence="2">
    <location>
        <begin position="502"/>
        <end position="585"/>
    </location>
</feature>
<feature type="compositionally biased region" description="Acidic residues" evidence="1">
    <location>
        <begin position="196"/>
        <end position="209"/>
    </location>
</feature>
<name>A0ABT9H2L7_9GAMM</name>
<accession>A0ABT9H2L7</accession>
<evidence type="ECO:0000313" key="3">
    <source>
        <dbReference type="EMBL" id="MDP4537542.1"/>
    </source>
</evidence>
<feature type="region of interest" description="Disordered" evidence="1">
    <location>
        <begin position="572"/>
        <end position="622"/>
    </location>
</feature>
<keyword evidence="3" id="KW-0966">Cell projection</keyword>
<dbReference type="InterPro" id="IPR021136">
    <property type="entry name" value="Flagellar_hook_control-like_C"/>
</dbReference>
<proteinExistence type="predicted"/>